<evidence type="ECO:0000256" key="8">
    <source>
        <dbReference type="SAM" id="SignalP"/>
    </source>
</evidence>
<evidence type="ECO:0000256" key="7">
    <source>
        <dbReference type="SAM" id="MobiDB-lite"/>
    </source>
</evidence>
<dbReference type="Pfam" id="PF05382">
    <property type="entry name" value="Amidase_5"/>
    <property type="match status" value="1"/>
</dbReference>
<dbReference type="Gene3D" id="3.10.350.10">
    <property type="entry name" value="LysM domain"/>
    <property type="match status" value="1"/>
</dbReference>
<feature type="region of interest" description="Disordered" evidence="7">
    <location>
        <begin position="162"/>
        <end position="196"/>
    </location>
</feature>
<dbReference type="STRING" id="283737.SAMN05660453_1193"/>
<dbReference type="Gene3D" id="3.90.1720.10">
    <property type="entry name" value="endopeptidase domain like (from Nostoc punctiforme)"/>
    <property type="match status" value="1"/>
</dbReference>
<organism evidence="10 11">
    <name type="scientific">Fructobacillus durionis</name>
    <dbReference type="NCBI Taxonomy" id="283737"/>
    <lineage>
        <taxon>Bacteria</taxon>
        <taxon>Bacillati</taxon>
        <taxon>Bacillota</taxon>
        <taxon>Bacilli</taxon>
        <taxon>Lactobacillales</taxon>
        <taxon>Lactobacillaceae</taxon>
        <taxon>Fructobacillus</taxon>
    </lineage>
</organism>
<reference evidence="10 11" key="1">
    <citation type="submission" date="2016-10" db="EMBL/GenBank/DDBJ databases">
        <authorList>
            <person name="de Groot N.N."/>
        </authorList>
    </citation>
    <scope>NUCLEOTIDE SEQUENCE [LARGE SCALE GENOMIC DNA]</scope>
    <source>
        <strain evidence="10 11">DSM 19113</strain>
    </source>
</reference>
<evidence type="ECO:0000256" key="6">
    <source>
        <dbReference type="ARBA" id="ARBA00022807"/>
    </source>
</evidence>
<keyword evidence="3 8" id="KW-0732">Signal</keyword>
<feature type="compositionally biased region" description="Polar residues" evidence="7">
    <location>
        <begin position="299"/>
        <end position="330"/>
    </location>
</feature>
<dbReference type="InterPro" id="IPR038765">
    <property type="entry name" value="Papain-like_cys_pep_sf"/>
</dbReference>
<dbReference type="InterPro" id="IPR036779">
    <property type="entry name" value="LysM_dom_sf"/>
</dbReference>
<evidence type="ECO:0000256" key="3">
    <source>
        <dbReference type="ARBA" id="ARBA00022729"/>
    </source>
</evidence>
<keyword evidence="11" id="KW-1185">Reference proteome</keyword>
<dbReference type="CDD" id="cd00118">
    <property type="entry name" value="LysM"/>
    <property type="match status" value="1"/>
</dbReference>
<keyword evidence="4" id="KW-0677">Repeat</keyword>
<feature type="compositionally biased region" description="Low complexity" evidence="7">
    <location>
        <begin position="226"/>
        <end position="238"/>
    </location>
</feature>
<feature type="domain" description="NlpC/P60" evidence="9">
    <location>
        <begin position="333"/>
        <end position="480"/>
    </location>
</feature>
<feature type="chain" id="PRO_5011577596" evidence="8">
    <location>
        <begin position="43"/>
        <end position="484"/>
    </location>
</feature>
<keyword evidence="2" id="KW-0645">Protease</keyword>
<dbReference type="OrthoDB" id="2195126at2"/>
<name>A0A1I1GV12_9LACO</name>
<gene>
    <name evidence="10" type="ORF">SAMN05660453_1193</name>
</gene>
<evidence type="ECO:0000256" key="4">
    <source>
        <dbReference type="ARBA" id="ARBA00022737"/>
    </source>
</evidence>
<accession>A0A1I1GV12</accession>
<sequence>MENQTMKQLSKRLMVTAGASTLAATGAVLGATVVGNAQTASANDVTEPTSQTDAQNQWKANSVDHVKQAVKKQSAKDLKDYQVQWGDTLSAIAEAFGTTADAAGQQLGLSDHGLLVAGQTMGKQEEIIQGLKTAGYLADGQQTQQADLGKGDQNLIMVQQGTPTLDTNNGQQTTENTTVNNQTNSQSGSQAAYEQASQAAAESQAISQSNSMAAATAATNQYSQSAASQANNDASQASLTADSESQVTPAASDATSTSDDAAATTPASDSSASNSDSDNTDDSNDDQPSARMADDDSSDNNQGSVTPTAYTPATNSDGGSQVTPASTPAATNRVNTEALINWFYNHMGKLTYDMGGSRNGSDGTADCSGSMTEALYEAGASKPAYLYSTENLHSYLTQNGYHLVAVDQPWDAQRGDVVIWGQKGASLGSAGHAQVMVDQNNAISVNYAHGEQQGAAVSVWNYANAYAYNQEANGGHLTYYVYRQ</sequence>
<feature type="compositionally biased region" description="Low complexity" evidence="7">
    <location>
        <begin position="167"/>
        <end position="196"/>
    </location>
</feature>
<protein>
    <submittedName>
        <fullName evidence="10">Peptidoglycan hydrolase</fullName>
    </submittedName>
</protein>
<feature type="region of interest" description="Disordered" evidence="7">
    <location>
        <begin position="226"/>
        <end position="330"/>
    </location>
</feature>
<dbReference type="AlphaFoldDB" id="A0A1I1GV12"/>
<dbReference type="PROSITE" id="PS51935">
    <property type="entry name" value="NLPC_P60"/>
    <property type="match status" value="1"/>
</dbReference>
<evidence type="ECO:0000256" key="1">
    <source>
        <dbReference type="ARBA" id="ARBA00007074"/>
    </source>
</evidence>
<dbReference type="GO" id="GO:0006508">
    <property type="term" value="P:proteolysis"/>
    <property type="evidence" value="ECO:0007669"/>
    <property type="project" value="UniProtKB-KW"/>
</dbReference>
<proteinExistence type="inferred from homology"/>
<feature type="signal peptide" evidence="8">
    <location>
        <begin position="1"/>
        <end position="42"/>
    </location>
</feature>
<feature type="compositionally biased region" description="Low complexity" evidence="7">
    <location>
        <begin position="248"/>
        <end position="277"/>
    </location>
</feature>
<dbReference type="EMBL" id="FOLI01000006">
    <property type="protein sequence ID" value="SFC15306.1"/>
    <property type="molecule type" value="Genomic_DNA"/>
</dbReference>
<dbReference type="Pfam" id="PF01476">
    <property type="entry name" value="LysM"/>
    <property type="match status" value="1"/>
</dbReference>
<evidence type="ECO:0000256" key="5">
    <source>
        <dbReference type="ARBA" id="ARBA00022801"/>
    </source>
</evidence>
<comment type="similarity">
    <text evidence="1">Belongs to the peptidase C40 family.</text>
</comment>
<dbReference type="InterPro" id="IPR018392">
    <property type="entry name" value="LysM"/>
</dbReference>
<dbReference type="SUPFAM" id="SSF54001">
    <property type="entry name" value="Cysteine proteinases"/>
    <property type="match status" value="1"/>
</dbReference>
<keyword evidence="6" id="KW-0788">Thiol protease</keyword>
<dbReference type="InterPro" id="IPR008044">
    <property type="entry name" value="Phage_lysin"/>
</dbReference>
<evidence type="ECO:0000313" key="10">
    <source>
        <dbReference type="EMBL" id="SFC15306.1"/>
    </source>
</evidence>
<dbReference type="GO" id="GO:0008234">
    <property type="term" value="F:cysteine-type peptidase activity"/>
    <property type="evidence" value="ECO:0007669"/>
    <property type="project" value="UniProtKB-KW"/>
</dbReference>
<evidence type="ECO:0000256" key="2">
    <source>
        <dbReference type="ARBA" id="ARBA00022670"/>
    </source>
</evidence>
<dbReference type="InterPro" id="IPR000064">
    <property type="entry name" value="NLP_P60_dom"/>
</dbReference>
<dbReference type="Proteomes" id="UP000199376">
    <property type="component" value="Unassembled WGS sequence"/>
</dbReference>
<keyword evidence="5 10" id="KW-0378">Hydrolase</keyword>
<evidence type="ECO:0000313" key="11">
    <source>
        <dbReference type="Proteomes" id="UP000199376"/>
    </source>
</evidence>
<dbReference type="RefSeq" id="WP_159427792.1">
    <property type="nucleotide sequence ID" value="NZ_FOLI01000006.1"/>
</dbReference>
<evidence type="ECO:0000259" key="9">
    <source>
        <dbReference type="PROSITE" id="PS51935"/>
    </source>
</evidence>